<organism evidence="2">
    <name type="scientific">Dunaliella tertiolecta</name>
    <name type="common">Green alga</name>
    <dbReference type="NCBI Taxonomy" id="3047"/>
    <lineage>
        <taxon>Eukaryota</taxon>
        <taxon>Viridiplantae</taxon>
        <taxon>Chlorophyta</taxon>
        <taxon>core chlorophytes</taxon>
        <taxon>Chlorophyceae</taxon>
        <taxon>CS clade</taxon>
        <taxon>Chlamydomonadales</taxon>
        <taxon>Dunaliellaceae</taxon>
        <taxon>Dunaliella</taxon>
    </lineage>
</organism>
<reference evidence="2" key="1">
    <citation type="submission" date="2021-01" db="EMBL/GenBank/DDBJ databases">
        <authorList>
            <person name="Corre E."/>
            <person name="Pelletier E."/>
            <person name="Niang G."/>
            <person name="Scheremetjew M."/>
            <person name="Finn R."/>
            <person name="Kale V."/>
            <person name="Holt S."/>
            <person name="Cochrane G."/>
            <person name="Meng A."/>
            <person name="Brown T."/>
            <person name="Cohen L."/>
        </authorList>
    </citation>
    <scope>NUCLEOTIDE SEQUENCE</scope>
    <source>
        <strain evidence="2">CCMP1320</strain>
    </source>
</reference>
<dbReference type="GO" id="GO:0003714">
    <property type="term" value="F:transcription corepressor activity"/>
    <property type="evidence" value="ECO:0007669"/>
    <property type="project" value="TreeGrafter"/>
</dbReference>
<protein>
    <recommendedName>
        <fullName evidence="3">Histone deacetylase complex subunit SAP18</fullName>
    </recommendedName>
</protein>
<name>A0A7S3VV02_DUNTE</name>
<sequence>MDRRMGAPRMADGYGYALGGPRGGGGYGQPMGMPRAPPMGAMPPMMPMPEPQVDREKTCPLLLRVYTKHGSHHKLEEFAVRGKEPEGEIQMYTWFDANLRELSDLIKEVNSEARGRNCRMSFAFIYPDRNGRNVMRQVGMVHSSRSSEDDLRTLRSLRFQTGDFLDVAIYSGF</sequence>
<dbReference type="Gene3D" id="3.10.20.550">
    <property type="entry name" value="ASAP complex, SAP18 subunit"/>
    <property type="match status" value="1"/>
</dbReference>
<comment type="similarity">
    <text evidence="1">Belongs to the SAP18 family.</text>
</comment>
<dbReference type="EMBL" id="HBIP01037042">
    <property type="protein sequence ID" value="CAE0507326.1"/>
    <property type="molecule type" value="Transcribed_RNA"/>
</dbReference>
<evidence type="ECO:0008006" key="3">
    <source>
        <dbReference type="Google" id="ProtNLM"/>
    </source>
</evidence>
<dbReference type="GO" id="GO:0005634">
    <property type="term" value="C:nucleus"/>
    <property type="evidence" value="ECO:0007669"/>
    <property type="project" value="TreeGrafter"/>
</dbReference>
<dbReference type="PANTHER" id="PTHR13082:SF0">
    <property type="entry name" value="HISTONE DEACETYLASE COMPLEX SUBUNIT SAP18"/>
    <property type="match status" value="1"/>
</dbReference>
<proteinExistence type="inferred from homology"/>
<evidence type="ECO:0000313" key="2">
    <source>
        <dbReference type="EMBL" id="CAE0507326.1"/>
    </source>
</evidence>
<dbReference type="Pfam" id="PF06487">
    <property type="entry name" value="SAP18"/>
    <property type="match status" value="1"/>
</dbReference>
<dbReference type="InterPro" id="IPR010516">
    <property type="entry name" value="SAP18"/>
</dbReference>
<dbReference type="AlphaFoldDB" id="A0A7S3VV02"/>
<evidence type="ECO:0000256" key="1">
    <source>
        <dbReference type="ARBA" id="ARBA00009143"/>
    </source>
</evidence>
<accession>A0A7S3VV02</accession>
<gene>
    <name evidence="2" type="ORF">DTER00134_LOCUS22403</name>
</gene>
<dbReference type="InterPro" id="IPR042534">
    <property type="entry name" value="SAP18_sf"/>
</dbReference>
<dbReference type="PANTHER" id="PTHR13082">
    <property type="entry name" value="SAP18"/>
    <property type="match status" value="1"/>
</dbReference>